<organism evidence="1 2">
    <name type="scientific">Halobacillus mangrovi</name>
    <dbReference type="NCBI Taxonomy" id="402384"/>
    <lineage>
        <taxon>Bacteria</taxon>
        <taxon>Bacillati</taxon>
        <taxon>Bacillota</taxon>
        <taxon>Bacilli</taxon>
        <taxon>Bacillales</taxon>
        <taxon>Bacillaceae</taxon>
        <taxon>Halobacillus</taxon>
    </lineage>
</organism>
<sequence length="150" mass="17297">MSMALKERLNSSSLENLRQVAVLEFTDEVFESDNYCSLEVLTPDEHQLFIVNRNDRTLTILGISKDMAVTKETLFTQRIISMKEWFVDYSMSDNTPPRKLEIELMGGRTLLIEPGLSTSQEKNYKKPEFSNQVNEDFERLIAALKNTVIL</sequence>
<dbReference type="OrthoDB" id="2966910at2"/>
<dbReference type="Proteomes" id="UP000192527">
    <property type="component" value="Chromosome"/>
</dbReference>
<keyword evidence="2" id="KW-1185">Reference proteome</keyword>
<evidence type="ECO:0000313" key="1">
    <source>
        <dbReference type="EMBL" id="ARI78222.1"/>
    </source>
</evidence>
<dbReference type="AlphaFoldDB" id="A0A1W5ZY48"/>
<evidence type="ECO:0000313" key="2">
    <source>
        <dbReference type="Proteomes" id="UP000192527"/>
    </source>
</evidence>
<dbReference type="EMBL" id="CP020772">
    <property type="protein sequence ID" value="ARI78222.1"/>
    <property type="molecule type" value="Genomic_DNA"/>
</dbReference>
<gene>
    <name evidence="1" type="ORF">HM131_15795</name>
</gene>
<reference evidence="1 2" key="1">
    <citation type="submission" date="2017-04" db="EMBL/GenBank/DDBJ databases">
        <title>The whole genome sequencing and assembly of Halobacillus mangrovi strain.</title>
        <authorList>
            <person name="Lee S.-J."/>
            <person name="Park M.-K."/>
            <person name="Kim J.-Y."/>
            <person name="Lee Y.-J."/>
            <person name="Yi H."/>
            <person name="Bahn Y.-S."/>
            <person name="Kim J.F."/>
            <person name="Lee D.-W."/>
        </authorList>
    </citation>
    <scope>NUCLEOTIDE SEQUENCE [LARGE SCALE GENOMIC DNA]</scope>
    <source>
        <strain evidence="1 2">KTB 131</strain>
    </source>
</reference>
<protein>
    <submittedName>
        <fullName evidence="1">Uncharacterized protein</fullName>
    </submittedName>
</protein>
<proteinExistence type="predicted"/>
<name>A0A1W5ZY48_9BACI</name>
<accession>A0A1W5ZY48</accession>
<dbReference type="KEGG" id="hmn:HM131_15795"/>